<feature type="domain" description="CRAL-TRIO" evidence="1">
    <location>
        <begin position="95"/>
        <end position="241"/>
    </location>
</feature>
<keyword evidence="3" id="KW-1185">Reference proteome</keyword>
<dbReference type="SUPFAM" id="SSF52087">
    <property type="entry name" value="CRAL/TRIO domain"/>
    <property type="match status" value="1"/>
</dbReference>
<accession>A0AA38I0Y7</accession>
<dbReference type="EMBL" id="JALNTZ010000006">
    <property type="protein sequence ID" value="KAJ3648373.1"/>
    <property type="molecule type" value="Genomic_DNA"/>
</dbReference>
<dbReference type="PANTHER" id="PTHR10174">
    <property type="entry name" value="ALPHA-TOCOPHEROL TRANSFER PROTEIN-RELATED"/>
    <property type="match status" value="1"/>
</dbReference>
<reference evidence="2" key="1">
    <citation type="journal article" date="2023" name="G3 (Bethesda)">
        <title>Whole genome assemblies of Zophobas morio and Tenebrio molitor.</title>
        <authorList>
            <person name="Kaur S."/>
            <person name="Stinson S.A."/>
            <person name="diCenzo G.C."/>
        </authorList>
    </citation>
    <scope>NUCLEOTIDE SEQUENCE</scope>
    <source>
        <strain evidence="2">QUZm001</strain>
    </source>
</reference>
<dbReference type="Pfam" id="PF00650">
    <property type="entry name" value="CRAL_TRIO"/>
    <property type="match status" value="1"/>
</dbReference>
<evidence type="ECO:0000313" key="3">
    <source>
        <dbReference type="Proteomes" id="UP001168821"/>
    </source>
</evidence>
<gene>
    <name evidence="2" type="ORF">Zmor_020183</name>
</gene>
<dbReference type="Gene3D" id="3.40.525.10">
    <property type="entry name" value="CRAL-TRIO lipid binding domain"/>
    <property type="match status" value="1"/>
</dbReference>
<organism evidence="2 3">
    <name type="scientific">Zophobas morio</name>
    <dbReference type="NCBI Taxonomy" id="2755281"/>
    <lineage>
        <taxon>Eukaryota</taxon>
        <taxon>Metazoa</taxon>
        <taxon>Ecdysozoa</taxon>
        <taxon>Arthropoda</taxon>
        <taxon>Hexapoda</taxon>
        <taxon>Insecta</taxon>
        <taxon>Pterygota</taxon>
        <taxon>Neoptera</taxon>
        <taxon>Endopterygota</taxon>
        <taxon>Coleoptera</taxon>
        <taxon>Polyphaga</taxon>
        <taxon>Cucujiformia</taxon>
        <taxon>Tenebrionidae</taxon>
        <taxon>Zophobas</taxon>
    </lineage>
</organism>
<name>A0AA38I0Y7_9CUCU</name>
<protein>
    <recommendedName>
        <fullName evidence="1">CRAL-TRIO domain-containing protein</fullName>
    </recommendedName>
</protein>
<comment type="caution">
    <text evidence="2">The sequence shown here is derived from an EMBL/GenBank/DDBJ whole genome shotgun (WGS) entry which is preliminary data.</text>
</comment>
<dbReference type="GO" id="GO:0016020">
    <property type="term" value="C:membrane"/>
    <property type="evidence" value="ECO:0007669"/>
    <property type="project" value="TreeGrafter"/>
</dbReference>
<dbReference type="Proteomes" id="UP001168821">
    <property type="component" value="Unassembled WGS sequence"/>
</dbReference>
<dbReference type="PANTHER" id="PTHR10174:SF213">
    <property type="entry name" value="CRAL-TRIO DOMAIN-CONTAINING PROTEIN"/>
    <property type="match status" value="1"/>
</dbReference>
<dbReference type="GO" id="GO:1902936">
    <property type="term" value="F:phosphatidylinositol bisphosphate binding"/>
    <property type="evidence" value="ECO:0007669"/>
    <property type="project" value="TreeGrafter"/>
</dbReference>
<dbReference type="InterPro" id="IPR001251">
    <property type="entry name" value="CRAL-TRIO_dom"/>
</dbReference>
<dbReference type="InterPro" id="IPR036865">
    <property type="entry name" value="CRAL-TRIO_dom_sf"/>
</dbReference>
<dbReference type="AlphaFoldDB" id="A0AA38I0Y7"/>
<evidence type="ECO:0000313" key="2">
    <source>
        <dbReference type="EMBL" id="KAJ3648373.1"/>
    </source>
</evidence>
<evidence type="ECO:0000259" key="1">
    <source>
        <dbReference type="Pfam" id="PF00650"/>
    </source>
</evidence>
<sequence length="293" mass="34207">MALNLVNIKTIYAEDPKLEEKDVKSLVKWVQNQPHLPKIGDFEAIFFLKKSGYRLGHVQTTVDTFFTLKNLWPDVFLERNFAKTPQQQGILDTMVMMVLPKRTPEGYAIIFMKPLSPNMINYKIETLYKYVYMACLLDVYQKGPANGHIIVYDIQHFPECFIPKMEYSFFKKFFYYDYEVIPIMQVKEMHIYNTNPRMDEIVAVFEATALKPLLPLIIVHESLDDLMKYVPKEYLPQDCGGLLEPVGTLHEKNKSQLLKNGEFFDSFDQLVVDESKRPANNTIAQNMFGFQKK</sequence>
<proteinExistence type="predicted"/>